<feature type="transmembrane region" description="Helical" evidence="1">
    <location>
        <begin position="295"/>
        <end position="320"/>
    </location>
</feature>
<keyword evidence="3" id="KW-1185">Reference proteome</keyword>
<proteinExistence type="predicted"/>
<comment type="caution">
    <text evidence="2">The sequence shown here is derived from an EMBL/GenBank/DDBJ whole genome shotgun (WGS) entry which is preliminary data.</text>
</comment>
<feature type="transmembrane region" description="Helical" evidence="1">
    <location>
        <begin position="340"/>
        <end position="367"/>
    </location>
</feature>
<feature type="transmembrane region" description="Helical" evidence="1">
    <location>
        <begin position="428"/>
        <end position="451"/>
    </location>
</feature>
<protein>
    <recommendedName>
        <fullName evidence="4">Multidrug ABC transporter permease</fullName>
    </recommendedName>
</protein>
<feature type="transmembrane region" description="Helical" evidence="1">
    <location>
        <begin position="127"/>
        <end position="150"/>
    </location>
</feature>
<keyword evidence="1" id="KW-1133">Transmembrane helix</keyword>
<gene>
    <name evidence="2" type="ORF">I7412_16795</name>
</gene>
<feature type="transmembrane region" description="Helical" evidence="1">
    <location>
        <begin position="81"/>
        <end position="101"/>
    </location>
</feature>
<evidence type="ECO:0008006" key="4">
    <source>
        <dbReference type="Google" id="ProtNLM"/>
    </source>
</evidence>
<evidence type="ECO:0000256" key="1">
    <source>
        <dbReference type="SAM" id="Phobius"/>
    </source>
</evidence>
<dbReference type="EMBL" id="JAEACQ010000195">
    <property type="protein sequence ID" value="MBL7628782.1"/>
    <property type="molecule type" value="Genomic_DNA"/>
</dbReference>
<evidence type="ECO:0000313" key="3">
    <source>
        <dbReference type="Proteomes" id="UP000604475"/>
    </source>
</evidence>
<keyword evidence="1" id="KW-0472">Membrane</keyword>
<dbReference type="RefSeq" id="WP_203004644.1">
    <property type="nucleotide sequence ID" value="NZ_JADWYU010000384.1"/>
</dbReference>
<feature type="transmembrane region" description="Helical" evidence="1">
    <location>
        <begin position="238"/>
        <end position="257"/>
    </location>
</feature>
<keyword evidence="1" id="KW-0812">Transmembrane</keyword>
<reference evidence="2" key="1">
    <citation type="submission" date="2020-12" db="EMBL/GenBank/DDBJ databases">
        <title>Genomic characterization of non-nitrogen-fixing Frankia strains.</title>
        <authorList>
            <person name="Carlos-Shanley C."/>
            <person name="Guerra T."/>
            <person name="Hahn D."/>
        </authorList>
    </citation>
    <scope>NUCLEOTIDE SEQUENCE</scope>
    <source>
        <strain evidence="2">CN6</strain>
    </source>
</reference>
<feature type="transmembrane region" description="Helical" evidence="1">
    <location>
        <begin position="22"/>
        <end position="43"/>
    </location>
</feature>
<feature type="transmembrane region" description="Helical" evidence="1">
    <location>
        <begin position="497"/>
        <end position="523"/>
    </location>
</feature>
<accession>A0A937REY3</accession>
<dbReference type="AlphaFoldDB" id="A0A937REY3"/>
<sequence>MTAFTGTRALLKVALRQDARQIAPWVALISALSASSILAYSWIFPDAADRAELAATLAGNPALSLVFGPARDLMTADGFNAWRAGALGAFFAGMMAILIVIRNSRADEDSGQAELLASGVLGRQARLAVAVLMAAAASAALGVVSFLVTIACGGGALASLTLSATFTASGLVFAGVAAICAQLGSDARTASGLAVAVLGLCYVIRGYLDSSDTPGWTSWTTPLGWLSRTRPATDNDPWPLLAALALTVVLVLAGFALHGRRDFGFGMIVPRPGATRGGTAANVWGLALRLHRGTLAAWLVAFAGLGVVFGNLATSLDGVLGDNPALADLLAAGTTDPSRLTFAFVVTILRLVGVIAAVTGVQVVFRIHAEEVDHRVEPLLAGALRRPVYLASNAVVAFAAPAVALVVAGTALGVVAAARQDTVSAGDVVTQALVTIPAVWVLVALALAAVGAAPSRRLVGWLGVVATFGLTLLGPTFDLPGWALGISPLRHVPNVTAAAPGWAGLGWLAGVTALFLVVAFTGFRRRDIA</sequence>
<dbReference type="Proteomes" id="UP000604475">
    <property type="component" value="Unassembled WGS sequence"/>
</dbReference>
<feature type="transmembrane region" description="Helical" evidence="1">
    <location>
        <begin position="156"/>
        <end position="178"/>
    </location>
</feature>
<feature type="transmembrane region" description="Helical" evidence="1">
    <location>
        <begin position="458"/>
        <end position="477"/>
    </location>
</feature>
<feature type="transmembrane region" description="Helical" evidence="1">
    <location>
        <begin position="388"/>
        <end position="416"/>
    </location>
</feature>
<organism evidence="2 3">
    <name type="scientific">Frankia nepalensis</name>
    <dbReference type="NCBI Taxonomy" id="1836974"/>
    <lineage>
        <taxon>Bacteria</taxon>
        <taxon>Bacillati</taxon>
        <taxon>Actinomycetota</taxon>
        <taxon>Actinomycetes</taxon>
        <taxon>Frankiales</taxon>
        <taxon>Frankiaceae</taxon>
        <taxon>Frankia</taxon>
    </lineage>
</organism>
<evidence type="ECO:0000313" key="2">
    <source>
        <dbReference type="EMBL" id="MBL7628782.1"/>
    </source>
</evidence>
<name>A0A937REY3_9ACTN</name>
<feature type="transmembrane region" description="Helical" evidence="1">
    <location>
        <begin position="190"/>
        <end position="208"/>
    </location>
</feature>